<proteinExistence type="predicted"/>
<dbReference type="Pfam" id="PF19493">
    <property type="entry name" value="Trypco1"/>
    <property type="match status" value="1"/>
</dbReference>
<dbReference type="InterPro" id="IPR045794">
    <property type="entry name" value="Trypco1"/>
</dbReference>
<dbReference type="NCBIfam" id="NF041216">
    <property type="entry name" value="CU044_2847_fam"/>
    <property type="match status" value="1"/>
</dbReference>
<name>A0A0C1V8D5_9CYAN</name>
<evidence type="ECO:0000259" key="1">
    <source>
        <dbReference type="Pfam" id="PF19493"/>
    </source>
</evidence>
<dbReference type="AlphaFoldDB" id="A0A0C1V8D5"/>
<reference evidence="2" key="3">
    <citation type="submission" date="2020-02" db="EMBL/GenBank/DDBJ databases">
        <authorList>
            <person name="Sarangi A.N."/>
            <person name="Ghosh S."/>
            <person name="Mukherjee M."/>
            <person name="Tripathy S."/>
        </authorList>
    </citation>
    <scope>NUCLEOTIDE SEQUENCE</scope>
    <source>
        <strain evidence="2">BDU141951</strain>
    </source>
</reference>
<organism evidence="2">
    <name type="scientific">Lyngbya confervoides BDU141951</name>
    <dbReference type="NCBI Taxonomy" id="1574623"/>
    <lineage>
        <taxon>Bacteria</taxon>
        <taxon>Bacillati</taxon>
        <taxon>Cyanobacteriota</taxon>
        <taxon>Cyanophyceae</taxon>
        <taxon>Oscillatoriophycideae</taxon>
        <taxon>Oscillatoriales</taxon>
        <taxon>Microcoleaceae</taxon>
        <taxon>Lyngbya</taxon>
    </lineage>
</organism>
<comment type="caution">
    <text evidence="2">The sequence shown here is derived from an EMBL/GenBank/DDBJ whole genome shotgun (WGS) entry which is preliminary data.</text>
</comment>
<feature type="domain" description="Trypsin-co-occurring" evidence="1">
    <location>
        <begin position="8"/>
        <end position="107"/>
    </location>
</feature>
<dbReference type="EMBL" id="JTHE02000003">
    <property type="protein sequence ID" value="NEV68717.1"/>
    <property type="molecule type" value="Genomic_DNA"/>
</dbReference>
<protein>
    <recommendedName>
        <fullName evidence="1">Trypsin-co-occurring domain-containing protein</fullName>
    </recommendedName>
</protein>
<reference evidence="2" key="1">
    <citation type="submission" date="2014-11" db="EMBL/GenBank/DDBJ databases">
        <authorList>
            <person name="Malar M.C."/>
            <person name="Sen D."/>
            <person name="Tripathy S."/>
        </authorList>
    </citation>
    <scope>NUCLEOTIDE SEQUENCE</scope>
    <source>
        <strain evidence="2">BDU141951</strain>
    </source>
</reference>
<sequence>MEKALAEFQLEGGGTFLIEVPEPESENALEPVSVDGQMVYRATKSFEEAIAQVRPVVSSIATRFKTGLTTPADEVEVKFGLNLSVDAGVVFSSVGGQVNFEVTLKWKGDEAKAD</sequence>
<reference evidence="2" key="2">
    <citation type="journal article" date="2015" name="Genome Announc.">
        <title>Draft Genome Sequence of Filamentous Marine Cyanobacterium Lyngbya confervoides Strain BDU141951.</title>
        <authorList>
            <person name="Chandrababunaidu M.M."/>
            <person name="Sen D."/>
            <person name="Tripathy S."/>
        </authorList>
    </citation>
    <scope>NUCLEOTIDE SEQUENCE</scope>
    <source>
        <strain evidence="2">BDU141951</strain>
    </source>
</reference>
<evidence type="ECO:0000313" key="2">
    <source>
        <dbReference type="EMBL" id="NEV68717.1"/>
    </source>
</evidence>
<gene>
    <name evidence="2" type="ORF">QQ91_016530</name>
</gene>
<accession>A0A0C1V8D5</accession>